<organism evidence="1">
    <name type="scientific">Rhizophora mucronata</name>
    <name type="common">Asiatic mangrove</name>
    <dbReference type="NCBI Taxonomy" id="61149"/>
    <lineage>
        <taxon>Eukaryota</taxon>
        <taxon>Viridiplantae</taxon>
        <taxon>Streptophyta</taxon>
        <taxon>Embryophyta</taxon>
        <taxon>Tracheophyta</taxon>
        <taxon>Spermatophyta</taxon>
        <taxon>Magnoliopsida</taxon>
        <taxon>eudicotyledons</taxon>
        <taxon>Gunneridae</taxon>
        <taxon>Pentapetalae</taxon>
        <taxon>rosids</taxon>
        <taxon>fabids</taxon>
        <taxon>Malpighiales</taxon>
        <taxon>Rhizophoraceae</taxon>
        <taxon>Rhizophora</taxon>
    </lineage>
</organism>
<evidence type="ECO:0000313" key="1">
    <source>
        <dbReference type="EMBL" id="MBX53182.1"/>
    </source>
</evidence>
<accession>A0A2P2PEN6</accession>
<dbReference type="AlphaFoldDB" id="A0A2P2PEN6"/>
<dbReference type="EMBL" id="GGEC01072698">
    <property type="protein sequence ID" value="MBX53182.1"/>
    <property type="molecule type" value="Transcribed_RNA"/>
</dbReference>
<reference evidence="1" key="1">
    <citation type="submission" date="2018-02" db="EMBL/GenBank/DDBJ databases">
        <title>Rhizophora mucronata_Transcriptome.</title>
        <authorList>
            <person name="Meera S.P."/>
            <person name="Sreeshan A."/>
            <person name="Augustine A."/>
        </authorList>
    </citation>
    <scope>NUCLEOTIDE SEQUENCE</scope>
    <source>
        <tissue evidence="1">Leaf</tissue>
    </source>
</reference>
<name>A0A2P2PEN6_RHIMU</name>
<sequence>MFSSLVGVLCLSLSLCVFLSASLLFINALV</sequence>
<protein>
    <submittedName>
        <fullName evidence="1">Uncharacterized protein</fullName>
    </submittedName>
</protein>
<proteinExistence type="predicted"/>